<evidence type="ECO:0000256" key="1">
    <source>
        <dbReference type="SAM" id="MobiDB-lite"/>
    </source>
</evidence>
<comment type="caution">
    <text evidence="2">The sequence shown here is derived from an EMBL/GenBank/DDBJ whole genome shotgun (WGS) entry which is preliminary data.</text>
</comment>
<feature type="region of interest" description="Disordered" evidence="1">
    <location>
        <begin position="182"/>
        <end position="207"/>
    </location>
</feature>
<keyword evidence="3" id="KW-1185">Reference proteome</keyword>
<name>A0A9W8NLS5_9PEZI</name>
<dbReference type="VEuPathDB" id="FungiDB:F4678DRAFT_459936"/>
<gene>
    <name evidence="2" type="ORF">NPX13_g1034</name>
</gene>
<organism evidence="2 3">
    <name type="scientific">Xylaria arbuscula</name>
    <dbReference type="NCBI Taxonomy" id="114810"/>
    <lineage>
        <taxon>Eukaryota</taxon>
        <taxon>Fungi</taxon>
        <taxon>Dikarya</taxon>
        <taxon>Ascomycota</taxon>
        <taxon>Pezizomycotina</taxon>
        <taxon>Sordariomycetes</taxon>
        <taxon>Xylariomycetidae</taxon>
        <taxon>Xylariales</taxon>
        <taxon>Xylariaceae</taxon>
        <taxon>Xylaria</taxon>
    </lineage>
</organism>
<evidence type="ECO:0000313" key="3">
    <source>
        <dbReference type="Proteomes" id="UP001148614"/>
    </source>
</evidence>
<reference evidence="2" key="1">
    <citation type="submission" date="2022-07" db="EMBL/GenBank/DDBJ databases">
        <title>Genome Sequence of Xylaria arbuscula.</title>
        <authorList>
            <person name="Buettner E."/>
        </authorList>
    </citation>
    <scope>NUCLEOTIDE SEQUENCE</scope>
    <source>
        <strain evidence="2">VT107</strain>
    </source>
</reference>
<evidence type="ECO:0000313" key="2">
    <source>
        <dbReference type="EMBL" id="KAJ3579528.1"/>
    </source>
</evidence>
<sequence>MWLVLRCIRCVRALGQKQTLSSDRQSADTKKTPNSSYSRLEGLPAELRVLILSSAPDLPTLNALVRSSPILHAQYLQSRNRILRACLGRELDGLFIDAYACEMSRPFRFGKLRRNQDIIHYLDEYRSWLSVPAQPPTIESLHPDSIKWMVRYHLSIARPLVRLYSSWALSWLEKETSSSISQQKASSSKEAEVAEAPGTTQDNQHVELSRSEEIRLLQALYRYETYHHLFGENSSERYGSFMPHVVNEMFLCQFDPWDVEAFGCIDMFVRSKYEELFDLVKVDLHPDNIKFRQPNGVYNPCGSHDLTMEHDDYMDGTVAHGLMLLMKLLRIQDHEQLVSEMQKSLDFSRNLDSSMCDVLDIEEQFVRRDVSPNFPNSRDKAEQRRDPMIFVGDSVPPHGPPFAWVALWNGKYSNIYGGYVPPSLRQWGYVMWDQHRLISMGMDRKTIWDEWEKWEELSKAINGDYDCIDVSRHAVMAWTQYLYTIPKAEAGSYADNTPSLLT</sequence>
<proteinExistence type="predicted"/>
<dbReference type="Proteomes" id="UP001148614">
    <property type="component" value="Unassembled WGS sequence"/>
</dbReference>
<accession>A0A9W8NLS5</accession>
<dbReference type="AlphaFoldDB" id="A0A9W8NLS5"/>
<dbReference type="EMBL" id="JANPWZ010000086">
    <property type="protein sequence ID" value="KAJ3579528.1"/>
    <property type="molecule type" value="Genomic_DNA"/>
</dbReference>
<protein>
    <submittedName>
        <fullName evidence="2">Uncharacterized protein</fullName>
    </submittedName>
</protein>